<keyword evidence="2" id="KW-1185">Reference proteome</keyword>
<evidence type="ECO:0000313" key="2">
    <source>
        <dbReference type="Proteomes" id="UP001596405"/>
    </source>
</evidence>
<protein>
    <recommendedName>
        <fullName evidence="3">STAS/SEC14 domain-containing protein</fullName>
    </recommendedName>
</protein>
<evidence type="ECO:0008006" key="3">
    <source>
        <dbReference type="Google" id="ProtNLM"/>
    </source>
</evidence>
<dbReference type="EMBL" id="JBHSYQ010000016">
    <property type="protein sequence ID" value="MFC6999540.1"/>
    <property type="molecule type" value="Genomic_DNA"/>
</dbReference>
<name>A0ABW2DR41_9BACT</name>
<dbReference type="RefSeq" id="WP_153042170.1">
    <property type="nucleotide sequence ID" value="NZ_LRML01000006.1"/>
</dbReference>
<accession>A0ABW2DR41</accession>
<comment type="caution">
    <text evidence="1">The sequence shown here is derived from an EMBL/GenBank/DDBJ whole genome shotgun (WGS) entry which is preliminary data.</text>
</comment>
<proteinExistence type="predicted"/>
<evidence type="ECO:0000313" key="1">
    <source>
        <dbReference type="EMBL" id="MFC6999540.1"/>
    </source>
</evidence>
<sequence length="139" mass="15797">MLKEKRELKKASGDVFFEAYYDTTNHYIFCSWIGIQSLETVMMGGGLLLSILQERPCAGLLNSNLELIGPWEVAVPYLTKKWGPKAKELGLQYFAHVLSPGIFGQRSYKVFREEAKGILRVKAFQDVETAEDWLLLHLG</sequence>
<reference evidence="2" key="1">
    <citation type="journal article" date="2019" name="Int. J. Syst. Evol. Microbiol.">
        <title>The Global Catalogue of Microorganisms (GCM) 10K type strain sequencing project: providing services to taxonomists for standard genome sequencing and annotation.</title>
        <authorList>
            <consortium name="The Broad Institute Genomics Platform"/>
            <consortium name="The Broad Institute Genome Sequencing Center for Infectious Disease"/>
            <person name="Wu L."/>
            <person name="Ma J."/>
        </authorList>
    </citation>
    <scope>NUCLEOTIDE SEQUENCE [LARGE SCALE GENOMIC DNA]</scope>
    <source>
        <strain evidence="2">CGMCC 4.7393</strain>
    </source>
</reference>
<dbReference type="Proteomes" id="UP001596405">
    <property type="component" value="Unassembled WGS sequence"/>
</dbReference>
<gene>
    <name evidence="1" type="ORF">ACFQHR_18030</name>
</gene>
<organism evidence="1 2">
    <name type="scientific">Rufibacter roseus</name>
    <dbReference type="NCBI Taxonomy" id="1567108"/>
    <lineage>
        <taxon>Bacteria</taxon>
        <taxon>Pseudomonadati</taxon>
        <taxon>Bacteroidota</taxon>
        <taxon>Cytophagia</taxon>
        <taxon>Cytophagales</taxon>
        <taxon>Hymenobacteraceae</taxon>
        <taxon>Rufibacter</taxon>
    </lineage>
</organism>